<organism evidence="4 5">
    <name type="scientific">Penicillium atrosanguineum</name>
    <dbReference type="NCBI Taxonomy" id="1132637"/>
    <lineage>
        <taxon>Eukaryota</taxon>
        <taxon>Fungi</taxon>
        <taxon>Dikarya</taxon>
        <taxon>Ascomycota</taxon>
        <taxon>Pezizomycotina</taxon>
        <taxon>Eurotiomycetes</taxon>
        <taxon>Eurotiomycetidae</taxon>
        <taxon>Eurotiales</taxon>
        <taxon>Aspergillaceae</taxon>
        <taxon>Penicillium</taxon>
    </lineage>
</organism>
<evidence type="ECO:0000313" key="5">
    <source>
        <dbReference type="Proteomes" id="UP001147746"/>
    </source>
</evidence>
<gene>
    <name evidence="4" type="ORF">N7476_006016</name>
</gene>
<dbReference type="PRINTS" id="PR00081">
    <property type="entry name" value="GDHRDH"/>
</dbReference>
<comment type="similarity">
    <text evidence="1">Belongs to the short-chain dehydrogenases/reductases (SDR) family.</text>
</comment>
<dbReference type="InterPro" id="IPR036291">
    <property type="entry name" value="NAD(P)-bd_dom_sf"/>
</dbReference>
<evidence type="ECO:0000256" key="2">
    <source>
        <dbReference type="ARBA" id="ARBA00022857"/>
    </source>
</evidence>
<dbReference type="Proteomes" id="UP001147746">
    <property type="component" value="Unassembled WGS sequence"/>
</dbReference>
<reference evidence="4" key="2">
    <citation type="journal article" date="2023" name="IMA Fungus">
        <title>Comparative genomic study of the Penicillium genus elucidates a diverse pangenome and 15 lateral gene transfer events.</title>
        <authorList>
            <person name="Petersen C."/>
            <person name="Sorensen T."/>
            <person name="Nielsen M.R."/>
            <person name="Sondergaard T.E."/>
            <person name="Sorensen J.L."/>
            <person name="Fitzpatrick D.A."/>
            <person name="Frisvad J.C."/>
            <person name="Nielsen K.L."/>
        </authorList>
    </citation>
    <scope>NUCLEOTIDE SEQUENCE</scope>
    <source>
        <strain evidence="4">IBT 21472</strain>
    </source>
</reference>
<reference evidence="4" key="1">
    <citation type="submission" date="2022-12" db="EMBL/GenBank/DDBJ databases">
        <authorList>
            <person name="Petersen C."/>
        </authorList>
    </citation>
    <scope>NUCLEOTIDE SEQUENCE</scope>
    <source>
        <strain evidence="4">IBT 21472</strain>
    </source>
</reference>
<protein>
    <submittedName>
        <fullName evidence="4">Short chain type dehydrogenase</fullName>
    </submittedName>
</protein>
<dbReference type="Pfam" id="PF13561">
    <property type="entry name" value="adh_short_C2"/>
    <property type="match status" value="1"/>
</dbReference>
<dbReference type="PANTHER" id="PTHR42760:SF115">
    <property type="entry name" value="3-OXOACYL-[ACYL-CARRIER-PROTEIN] REDUCTASE FABG"/>
    <property type="match status" value="1"/>
</dbReference>
<name>A0A9W9H8A3_9EURO</name>
<evidence type="ECO:0000256" key="1">
    <source>
        <dbReference type="ARBA" id="ARBA00006484"/>
    </source>
</evidence>
<dbReference type="GO" id="GO:0016616">
    <property type="term" value="F:oxidoreductase activity, acting on the CH-OH group of donors, NAD or NADP as acceptor"/>
    <property type="evidence" value="ECO:0007669"/>
    <property type="project" value="TreeGrafter"/>
</dbReference>
<sequence length="289" mass="30251">MAHRETYASYPDLKGQIALVLGAGQSGDPTSKFWGNGAAISKVLSTSGATVIACDVNLEAARLTASRIQADGGICEPVQADATSLADIKRAVNQIIQKHDRIDILVNNVGGTKTGDPATMSEEAWDSQIRFNLKTVFLGCNAVLPIMEKQGSGSIINNASIAGMRYLGKPQVAYASAKAAVIHFSSITGIMYAGKGIRVNSVAPGMVYTPLLEKLGNSESAEEREIHKKITDHNVPQGSMGDAFDVANCVAFLASGASRYITGQNLVVDGGLIGSTGTGGQPQKRASRL</sequence>
<dbReference type="PROSITE" id="PS00061">
    <property type="entry name" value="ADH_SHORT"/>
    <property type="match status" value="1"/>
</dbReference>
<proteinExistence type="inferred from homology"/>
<comment type="caution">
    <text evidence="4">The sequence shown here is derived from an EMBL/GenBank/DDBJ whole genome shotgun (WGS) entry which is preliminary data.</text>
</comment>
<dbReference type="EMBL" id="JAPZBO010000005">
    <property type="protein sequence ID" value="KAJ5315709.1"/>
    <property type="molecule type" value="Genomic_DNA"/>
</dbReference>
<dbReference type="OrthoDB" id="498125at2759"/>
<dbReference type="SUPFAM" id="SSF51735">
    <property type="entry name" value="NAD(P)-binding Rossmann-fold domains"/>
    <property type="match status" value="1"/>
</dbReference>
<dbReference type="Gene3D" id="3.40.50.720">
    <property type="entry name" value="NAD(P)-binding Rossmann-like Domain"/>
    <property type="match status" value="1"/>
</dbReference>
<keyword evidence="2" id="KW-0521">NADP</keyword>
<dbReference type="PRINTS" id="PR00080">
    <property type="entry name" value="SDRFAMILY"/>
</dbReference>
<evidence type="ECO:0000256" key="3">
    <source>
        <dbReference type="ARBA" id="ARBA00023002"/>
    </source>
</evidence>
<dbReference type="InterPro" id="IPR002347">
    <property type="entry name" value="SDR_fam"/>
</dbReference>
<dbReference type="AlphaFoldDB" id="A0A9W9H8A3"/>
<evidence type="ECO:0000313" key="4">
    <source>
        <dbReference type="EMBL" id="KAJ5315709.1"/>
    </source>
</evidence>
<accession>A0A9W9H8A3</accession>
<dbReference type="FunFam" id="3.40.50.720:FF:000084">
    <property type="entry name" value="Short-chain dehydrogenase reductase"/>
    <property type="match status" value="1"/>
</dbReference>
<dbReference type="InterPro" id="IPR020904">
    <property type="entry name" value="Sc_DH/Rdtase_CS"/>
</dbReference>
<keyword evidence="3" id="KW-0560">Oxidoreductase</keyword>
<keyword evidence="5" id="KW-1185">Reference proteome</keyword>
<dbReference type="PANTHER" id="PTHR42760">
    <property type="entry name" value="SHORT-CHAIN DEHYDROGENASES/REDUCTASES FAMILY MEMBER"/>
    <property type="match status" value="1"/>
</dbReference>